<dbReference type="InterPro" id="IPR001789">
    <property type="entry name" value="Sig_transdc_resp-reg_receiver"/>
</dbReference>
<dbReference type="InterPro" id="IPR036097">
    <property type="entry name" value="HisK_dim/P_sf"/>
</dbReference>
<evidence type="ECO:0000256" key="5">
    <source>
        <dbReference type="ARBA" id="ARBA00022679"/>
    </source>
</evidence>
<dbReference type="EMBL" id="JAGSOG010000022">
    <property type="protein sequence ID" value="MBR7833077.1"/>
    <property type="molecule type" value="Genomic_DNA"/>
</dbReference>
<evidence type="ECO:0000256" key="7">
    <source>
        <dbReference type="ARBA" id="ARBA00023012"/>
    </source>
</evidence>
<dbReference type="InterPro" id="IPR003594">
    <property type="entry name" value="HATPase_dom"/>
</dbReference>
<dbReference type="InterPro" id="IPR004358">
    <property type="entry name" value="Sig_transdc_His_kin-like_C"/>
</dbReference>
<accession>A0A941EM59</accession>
<dbReference type="GO" id="GO:0000155">
    <property type="term" value="F:phosphorelay sensor kinase activity"/>
    <property type="evidence" value="ECO:0007669"/>
    <property type="project" value="InterPro"/>
</dbReference>
<dbReference type="Pfam" id="PF00512">
    <property type="entry name" value="HisKA"/>
    <property type="match status" value="1"/>
</dbReference>
<evidence type="ECO:0000256" key="1">
    <source>
        <dbReference type="ARBA" id="ARBA00000085"/>
    </source>
</evidence>
<evidence type="ECO:0000313" key="13">
    <source>
        <dbReference type="Proteomes" id="UP000675781"/>
    </source>
</evidence>
<dbReference type="Proteomes" id="UP000675781">
    <property type="component" value="Unassembled WGS sequence"/>
</dbReference>
<keyword evidence="4 8" id="KW-0597">Phosphoprotein</keyword>
<dbReference type="Gene3D" id="3.30.565.10">
    <property type="entry name" value="Histidine kinase-like ATPase, C-terminal domain"/>
    <property type="match status" value="1"/>
</dbReference>
<dbReference type="AlphaFoldDB" id="A0A941EM59"/>
<dbReference type="CDD" id="cd00082">
    <property type="entry name" value="HisKA"/>
    <property type="match status" value="1"/>
</dbReference>
<evidence type="ECO:0000256" key="8">
    <source>
        <dbReference type="PROSITE-ProRule" id="PRU00169"/>
    </source>
</evidence>
<dbReference type="InterPro" id="IPR005467">
    <property type="entry name" value="His_kinase_dom"/>
</dbReference>
<comment type="catalytic activity">
    <reaction evidence="1">
        <text>ATP + protein L-histidine = ADP + protein N-phospho-L-histidine.</text>
        <dbReference type="EC" id="2.7.13.3"/>
    </reaction>
</comment>
<dbReference type="PROSITE" id="PS50109">
    <property type="entry name" value="HIS_KIN"/>
    <property type="match status" value="1"/>
</dbReference>
<feature type="domain" description="Histidine kinase" evidence="10">
    <location>
        <begin position="194"/>
        <end position="413"/>
    </location>
</feature>
<organism evidence="12 13">
    <name type="scientific">Actinospica durhamensis</name>
    <dbReference type="NCBI Taxonomy" id="1508375"/>
    <lineage>
        <taxon>Bacteria</taxon>
        <taxon>Bacillati</taxon>
        <taxon>Actinomycetota</taxon>
        <taxon>Actinomycetes</taxon>
        <taxon>Catenulisporales</taxon>
        <taxon>Actinospicaceae</taxon>
        <taxon>Actinospica</taxon>
    </lineage>
</organism>
<dbReference type="Pfam" id="PF02518">
    <property type="entry name" value="HATPase_c"/>
    <property type="match status" value="1"/>
</dbReference>
<evidence type="ECO:0000259" key="11">
    <source>
        <dbReference type="PROSITE" id="PS50110"/>
    </source>
</evidence>
<feature type="modified residue" description="4-aspartylphosphate" evidence="8">
    <location>
        <position position="474"/>
    </location>
</feature>
<dbReference type="PRINTS" id="PR00344">
    <property type="entry name" value="BCTRLSENSOR"/>
</dbReference>
<evidence type="ECO:0000256" key="9">
    <source>
        <dbReference type="SAM" id="Coils"/>
    </source>
</evidence>
<dbReference type="SUPFAM" id="SSF52172">
    <property type="entry name" value="CheY-like"/>
    <property type="match status" value="1"/>
</dbReference>
<dbReference type="GO" id="GO:0009927">
    <property type="term" value="F:histidine phosphotransfer kinase activity"/>
    <property type="evidence" value="ECO:0007669"/>
    <property type="project" value="TreeGrafter"/>
</dbReference>
<evidence type="ECO:0000256" key="3">
    <source>
        <dbReference type="ARBA" id="ARBA00012438"/>
    </source>
</evidence>
<dbReference type="SMART" id="SM00387">
    <property type="entry name" value="HATPase_c"/>
    <property type="match status" value="1"/>
</dbReference>
<dbReference type="EC" id="2.7.13.3" evidence="3"/>
<gene>
    <name evidence="12" type="ORF">KDL01_07370</name>
</gene>
<keyword evidence="5" id="KW-0808">Transferase</keyword>
<keyword evidence="6" id="KW-0418">Kinase</keyword>
<dbReference type="SMART" id="SM00448">
    <property type="entry name" value="REC"/>
    <property type="match status" value="1"/>
</dbReference>
<dbReference type="Gene3D" id="1.10.287.130">
    <property type="match status" value="1"/>
</dbReference>
<keyword evidence="7" id="KW-0902">Two-component regulatory system</keyword>
<evidence type="ECO:0000256" key="6">
    <source>
        <dbReference type="ARBA" id="ARBA00022777"/>
    </source>
</evidence>
<dbReference type="InterPro" id="IPR003661">
    <property type="entry name" value="HisK_dim/P_dom"/>
</dbReference>
<dbReference type="InterPro" id="IPR011006">
    <property type="entry name" value="CheY-like_superfamily"/>
</dbReference>
<keyword evidence="9" id="KW-0175">Coiled coil</keyword>
<feature type="coiled-coil region" evidence="9">
    <location>
        <begin position="111"/>
        <end position="187"/>
    </location>
</feature>
<protein>
    <recommendedName>
        <fullName evidence="3">histidine kinase</fullName>
        <ecNumber evidence="3">2.7.13.3</ecNumber>
    </recommendedName>
</protein>
<proteinExistence type="predicted"/>
<dbReference type="PANTHER" id="PTHR43047">
    <property type="entry name" value="TWO-COMPONENT HISTIDINE PROTEIN KINASE"/>
    <property type="match status" value="1"/>
</dbReference>
<comment type="subcellular location">
    <subcellularLocation>
        <location evidence="2">Cell membrane</location>
    </subcellularLocation>
</comment>
<dbReference type="InterPro" id="IPR036890">
    <property type="entry name" value="HATPase_C_sf"/>
</dbReference>
<dbReference type="Gene3D" id="3.40.50.2300">
    <property type="match status" value="1"/>
</dbReference>
<evidence type="ECO:0000259" key="10">
    <source>
        <dbReference type="PROSITE" id="PS50109"/>
    </source>
</evidence>
<dbReference type="CDD" id="cd00156">
    <property type="entry name" value="REC"/>
    <property type="match status" value="1"/>
</dbReference>
<feature type="domain" description="Response regulatory" evidence="11">
    <location>
        <begin position="425"/>
        <end position="540"/>
    </location>
</feature>
<dbReference type="SMART" id="SM00388">
    <property type="entry name" value="HisKA"/>
    <property type="match status" value="1"/>
</dbReference>
<reference evidence="12" key="1">
    <citation type="submission" date="2021-04" db="EMBL/GenBank/DDBJ databases">
        <title>Genome based classification of Actinospica acidithermotolerans sp. nov., an actinobacterium isolated from an Indonesian hot spring.</title>
        <authorList>
            <person name="Kusuma A.B."/>
            <person name="Putra K.E."/>
            <person name="Nafisah S."/>
            <person name="Loh J."/>
            <person name="Nouioui I."/>
            <person name="Goodfellow M."/>
        </authorList>
    </citation>
    <scope>NUCLEOTIDE SEQUENCE</scope>
    <source>
        <strain evidence="12">CSCA 57</strain>
    </source>
</reference>
<dbReference type="CDD" id="cd16922">
    <property type="entry name" value="HATPase_EvgS-ArcB-TorS-like"/>
    <property type="match status" value="1"/>
</dbReference>
<name>A0A941EM59_9ACTN</name>
<dbReference type="SUPFAM" id="SSF55874">
    <property type="entry name" value="ATPase domain of HSP90 chaperone/DNA topoisomerase II/histidine kinase"/>
    <property type="match status" value="1"/>
</dbReference>
<keyword evidence="13" id="KW-1185">Reference proteome</keyword>
<sequence length="547" mass="58710">MERQDQIRLATALSELGRDRLGCAEVTVRISLAADPVPALEVTLRWAEGPPPAVEALGSVRRLIRELSEQSVGRRGVIVLRHLIPVPAERFPEIADRVAAALLDRAAANREEDLRAQTRDLIVALEEARAQGEELKLVNEELAQTNAGVLALYSELSAELEQTNTGVVALHTELEDKSRQLREASEAKTRFWANVSHELRGPLNSVIGLSRLLAEAGPGVLGGEQREQVSLIAASGETLRTLVDDLLDVAKAEAGQLVPQPAPVELGLLLAQLEAVMRPLVAQPEVILAFPDPASMPALVTDETMLTRALRNLISNSLKFTTSGQVRIEVRPQDPDRLEITVMDTGVGIPEDEQARVFEEFYQVRGPHQRGNAGTGLGLPYARRIVELLGGTLILSSAPGNGTRVAVVLPVGALPAAPAPSRVPCLISCDDDPAFSAVLRPLLARIAETVVQVADGAELPEAARRARPSAIVLDLDMPHIDGYETLRLLAAAEDLAAIPVVVLTGLPVTEIERERLGPARAVLTKERLGVRDLACALGLTPPEESEP</sequence>
<evidence type="ECO:0000256" key="2">
    <source>
        <dbReference type="ARBA" id="ARBA00004236"/>
    </source>
</evidence>
<comment type="caution">
    <text evidence="12">The sequence shown here is derived from an EMBL/GenBank/DDBJ whole genome shotgun (WGS) entry which is preliminary data.</text>
</comment>
<dbReference type="Pfam" id="PF00072">
    <property type="entry name" value="Response_reg"/>
    <property type="match status" value="1"/>
</dbReference>
<evidence type="ECO:0000313" key="12">
    <source>
        <dbReference type="EMBL" id="MBR7833077.1"/>
    </source>
</evidence>
<dbReference type="PANTHER" id="PTHR43047:SF72">
    <property type="entry name" value="OSMOSENSING HISTIDINE PROTEIN KINASE SLN1"/>
    <property type="match status" value="1"/>
</dbReference>
<dbReference type="GO" id="GO:0005886">
    <property type="term" value="C:plasma membrane"/>
    <property type="evidence" value="ECO:0007669"/>
    <property type="project" value="UniProtKB-SubCell"/>
</dbReference>
<evidence type="ECO:0000256" key="4">
    <source>
        <dbReference type="ARBA" id="ARBA00022553"/>
    </source>
</evidence>
<dbReference type="PROSITE" id="PS50110">
    <property type="entry name" value="RESPONSE_REGULATORY"/>
    <property type="match status" value="1"/>
</dbReference>
<dbReference type="SUPFAM" id="SSF47384">
    <property type="entry name" value="Homodimeric domain of signal transducing histidine kinase"/>
    <property type="match status" value="1"/>
</dbReference>